<sequence length="424" mass="44656">MGISGYEVALFSDMAPAILGFGCIHGLLRRHRWVAALLGLSGIFAYALSSPAWRLLAVAVGTAGVTLWWAAALHEDAAPTGRMERAAMAWEAGLVASVAVRMWFQTSNPAWATMNALNGGWNRTALVLGLLAVADIATRRPDSAAEAAAAKKGDLRAAAGRVRAAWAPAALGLGALLFALHSLFSDSAIVPRWAWAGYPHTGPAPVPWGALVIGALGCGFALGHRSRLTTSFLWWALGSCGAAAVTLCDGWAGFCGGLLLAVYVASISRAVLRVQARCPAGRTFAAALLWYNVLVLGHVWVVAYEFVPGGPLLRERTWAVMAATMLALLAGARAAAVRTRPAASAAEPAVFGADRRRHRRVLLACVGAGALAMAWRLPAATQAPVPHAAEQRALTVGIWTVHFDLDNDMWLASDRILAAVRDLQ</sequence>
<comment type="caution">
    <text evidence="1">The sequence shown here is derived from an EMBL/GenBank/DDBJ whole genome shotgun (WGS) entry which is preliminary data.</text>
</comment>
<proteinExistence type="predicted"/>
<accession>A0ACC1I3P2</accession>
<dbReference type="EMBL" id="JANBPG010004058">
    <property type="protein sequence ID" value="KAJ1877890.1"/>
    <property type="molecule type" value="Genomic_DNA"/>
</dbReference>
<organism evidence="1 2">
    <name type="scientific">Kickxella alabastrina</name>
    <dbReference type="NCBI Taxonomy" id="61397"/>
    <lineage>
        <taxon>Eukaryota</taxon>
        <taxon>Fungi</taxon>
        <taxon>Fungi incertae sedis</taxon>
        <taxon>Zoopagomycota</taxon>
        <taxon>Kickxellomycotina</taxon>
        <taxon>Kickxellomycetes</taxon>
        <taxon>Kickxellales</taxon>
        <taxon>Kickxellaceae</taxon>
        <taxon>Kickxella</taxon>
    </lineage>
</organism>
<protein>
    <submittedName>
        <fullName evidence="1">Protein cwh43</fullName>
    </submittedName>
</protein>
<name>A0ACC1I3P2_9FUNG</name>
<feature type="non-terminal residue" evidence="1">
    <location>
        <position position="424"/>
    </location>
</feature>
<dbReference type="Proteomes" id="UP001150581">
    <property type="component" value="Unassembled WGS sequence"/>
</dbReference>
<gene>
    <name evidence="1" type="primary">CWH43_5</name>
    <name evidence="1" type="ORF">LPJ66_012004</name>
</gene>
<keyword evidence="2" id="KW-1185">Reference proteome</keyword>
<reference evidence="1" key="1">
    <citation type="submission" date="2022-07" db="EMBL/GenBank/DDBJ databases">
        <title>Phylogenomic reconstructions and comparative analyses of Kickxellomycotina fungi.</title>
        <authorList>
            <person name="Reynolds N.K."/>
            <person name="Stajich J.E."/>
            <person name="Barry K."/>
            <person name="Grigoriev I.V."/>
            <person name="Crous P."/>
            <person name="Smith M.E."/>
        </authorList>
    </citation>
    <scope>NUCLEOTIDE SEQUENCE</scope>
    <source>
        <strain evidence="1">Benny 63K</strain>
    </source>
</reference>
<evidence type="ECO:0000313" key="2">
    <source>
        <dbReference type="Proteomes" id="UP001150581"/>
    </source>
</evidence>
<evidence type="ECO:0000313" key="1">
    <source>
        <dbReference type="EMBL" id="KAJ1877890.1"/>
    </source>
</evidence>